<proteinExistence type="predicted"/>
<accession>A0A150G5N4</accession>
<gene>
    <name evidence="1" type="ORF">GPECTOR_57g447</name>
</gene>
<organism evidence="1 2">
    <name type="scientific">Gonium pectorale</name>
    <name type="common">Green alga</name>
    <dbReference type="NCBI Taxonomy" id="33097"/>
    <lineage>
        <taxon>Eukaryota</taxon>
        <taxon>Viridiplantae</taxon>
        <taxon>Chlorophyta</taxon>
        <taxon>core chlorophytes</taxon>
        <taxon>Chlorophyceae</taxon>
        <taxon>CS clade</taxon>
        <taxon>Chlamydomonadales</taxon>
        <taxon>Volvocaceae</taxon>
        <taxon>Gonium</taxon>
    </lineage>
</organism>
<sequence>MGGLGGMGVGHMGASGGIGMGMGVGLSPMYSVAPGSASTVPPTAAQLAAAAAAPKVEVYPAHLVKLCVIRAFAFAYLTAHVVQVSRGCRSRGEPLWRYAGSVHLTFLGALLYGASPIMALASPATYARWGAFLNTSSWAITFTVRAAALLLEPAGLHDMHVMRSFLFNTVVHEGLGVCLGGPGRPLYVLFLAAALWRLLELPPRAFQWAVALRLATLVHHATMLYDTGAGGSAGHLHPLIRTSVLSVGGYVGAHVLLTQAVPAANLAAAAAAAAGRRLPPARRWLYGVLSTSDGAVVLGVAALALVHLLTSVVDVDAYRSIEVALVMELVGIVQTQPPI</sequence>
<evidence type="ECO:0000313" key="1">
    <source>
        <dbReference type="EMBL" id="KXZ45157.1"/>
    </source>
</evidence>
<name>A0A150G5N4_GONPE</name>
<evidence type="ECO:0000313" key="2">
    <source>
        <dbReference type="Proteomes" id="UP000075714"/>
    </source>
</evidence>
<comment type="caution">
    <text evidence="1">The sequence shown here is derived from an EMBL/GenBank/DDBJ whole genome shotgun (WGS) entry which is preliminary data.</text>
</comment>
<dbReference type="OrthoDB" id="539035at2759"/>
<keyword evidence="2" id="KW-1185">Reference proteome</keyword>
<protein>
    <submittedName>
        <fullName evidence="1">Uncharacterized protein</fullName>
    </submittedName>
</protein>
<reference evidence="2" key="1">
    <citation type="journal article" date="2016" name="Nat. Commun.">
        <title>The Gonium pectorale genome demonstrates co-option of cell cycle regulation during the evolution of multicellularity.</title>
        <authorList>
            <person name="Hanschen E.R."/>
            <person name="Marriage T.N."/>
            <person name="Ferris P.J."/>
            <person name="Hamaji T."/>
            <person name="Toyoda A."/>
            <person name="Fujiyama A."/>
            <person name="Neme R."/>
            <person name="Noguchi H."/>
            <person name="Minakuchi Y."/>
            <person name="Suzuki M."/>
            <person name="Kawai-Toyooka H."/>
            <person name="Smith D.R."/>
            <person name="Sparks H."/>
            <person name="Anderson J."/>
            <person name="Bakaric R."/>
            <person name="Luria V."/>
            <person name="Karger A."/>
            <person name="Kirschner M.W."/>
            <person name="Durand P.M."/>
            <person name="Michod R.E."/>
            <person name="Nozaki H."/>
            <person name="Olson B.J."/>
        </authorList>
    </citation>
    <scope>NUCLEOTIDE SEQUENCE [LARGE SCALE GENOMIC DNA]</scope>
    <source>
        <strain evidence="2">NIES-2863</strain>
    </source>
</reference>
<dbReference type="EMBL" id="LSYV01000058">
    <property type="protein sequence ID" value="KXZ45157.1"/>
    <property type="molecule type" value="Genomic_DNA"/>
</dbReference>
<dbReference type="Proteomes" id="UP000075714">
    <property type="component" value="Unassembled WGS sequence"/>
</dbReference>
<dbReference type="AlphaFoldDB" id="A0A150G5N4"/>